<evidence type="ECO:0000313" key="9">
    <source>
        <dbReference type="Proteomes" id="UP000541185"/>
    </source>
</evidence>
<keyword evidence="5" id="KW-0812">Transmembrane</keyword>
<dbReference type="GO" id="GO:0004888">
    <property type="term" value="F:transmembrane signaling receptor activity"/>
    <property type="evidence" value="ECO:0007669"/>
    <property type="project" value="InterPro"/>
</dbReference>
<dbReference type="InterPro" id="IPR004090">
    <property type="entry name" value="Chemotax_Me-accpt_rcpt"/>
</dbReference>
<name>A0A848H925_9BURK</name>
<feature type="domain" description="Methyl-accepting transducer" evidence="6">
    <location>
        <begin position="271"/>
        <end position="500"/>
    </location>
</feature>
<dbReference type="CDD" id="cd00130">
    <property type="entry name" value="PAS"/>
    <property type="match status" value="1"/>
</dbReference>
<dbReference type="SUPFAM" id="SSF55785">
    <property type="entry name" value="PYP-like sensor domain (PAS domain)"/>
    <property type="match status" value="1"/>
</dbReference>
<dbReference type="RefSeq" id="WP_169420304.1">
    <property type="nucleotide sequence ID" value="NZ_JABBFX010000002.1"/>
</dbReference>
<reference evidence="8 9" key="1">
    <citation type="submission" date="2020-04" db="EMBL/GenBank/DDBJ databases">
        <title>Ramlibacter sp. G-1-2-2 isolated from soil.</title>
        <authorList>
            <person name="Dahal R.H."/>
        </authorList>
    </citation>
    <scope>NUCLEOTIDE SEQUENCE [LARGE SCALE GENOMIC DNA]</scope>
    <source>
        <strain evidence="8 9">G-1-2-2</strain>
    </source>
</reference>
<keyword evidence="5" id="KW-0472">Membrane</keyword>
<evidence type="ECO:0000313" key="8">
    <source>
        <dbReference type="EMBL" id="NML46009.1"/>
    </source>
</evidence>
<dbReference type="FunFam" id="1.10.287.950:FF:000001">
    <property type="entry name" value="Methyl-accepting chemotaxis sensory transducer"/>
    <property type="match status" value="1"/>
</dbReference>
<dbReference type="AlphaFoldDB" id="A0A848H925"/>
<dbReference type="InterPro" id="IPR051310">
    <property type="entry name" value="MCP_chemotaxis"/>
</dbReference>
<dbReference type="PRINTS" id="PR00260">
    <property type="entry name" value="CHEMTRNSDUCR"/>
</dbReference>
<accession>A0A848H925</accession>
<comment type="caution">
    <text evidence="8">The sequence shown here is derived from an EMBL/GenBank/DDBJ whole genome shotgun (WGS) entry which is preliminary data.</text>
</comment>
<dbReference type="GO" id="GO:0006935">
    <property type="term" value="P:chemotaxis"/>
    <property type="evidence" value="ECO:0007669"/>
    <property type="project" value="InterPro"/>
</dbReference>
<dbReference type="InterPro" id="IPR003660">
    <property type="entry name" value="HAMP_dom"/>
</dbReference>
<dbReference type="PROSITE" id="PS50885">
    <property type="entry name" value="HAMP"/>
    <property type="match status" value="1"/>
</dbReference>
<dbReference type="InterPro" id="IPR000014">
    <property type="entry name" value="PAS"/>
</dbReference>
<evidence type="ECO:0000256" key="5">
    <source>
        <dbReference type="SAM" id="Phobius"/>
    </source>
</evidence>
<dbReference type="NCBIfam" id="TIGR00229">
    <property type="entry name" value="sensory_box"/>
    <property type="match status" value="1"/>
</dbReference>
<keyword evidence="4" id="KW-0807">Transducer</keyword>
<dbReference type="Proteomes" id="UP000541185">
    <property type="component" value="Unassembled WGS sequence"/>
</dbReference>
<dbReference type="GO" id="GO:0005886">
    <property type="term" value="C:plasma membrane"/>
    <property type="evidence" value="ECO:0007669"/>
    <property type="project" value="TreeGrafter"/>
</dbReference>
<dbReference type="CDD" id="cd11386">
    <property type="entry name" value="MCP_signal"/>
    <property type="match status" value="1"/>
</dbReference>
<evidence type="ECO:0000259" key="7">
    <source>
        <dbReference type="PROSITE" id="PS50885"/>
    </source>
</evidence>
<feature type="domain" description="HAMP" evidence="7">
    <location>
        <begin position="214"/>
        <end position="266"/>
    </location>
</feature>
<comment type="subcellular location">
    <subcellularLocation>
        <location evidence="1">Membrane</location>
    </subcellularLocation>
</comment>
<dbReference type="Gene3D" id="3.30.450.20">
    <property type="entry name" value="PAS domain"/>
    <property type="match status" value="1"/>
</dbReference>
<dbReference type="PANTHER" id="PTHR43531:SF14">
    <property type="entry name" value="METHYL-ACCEPTING CHEMOTAXIS PROTEIN I-RELATED"/>
    <property type="match status" value="1"/>
</dbReference>
<gene>
    <name evidence="8" type="ORF">HHL11_19835</name>
</gene>
<keyword evidence="2" id="KW-0488">Methylation</keyword>
<dbReference type="InterPro" id="IPR013656">
    <property type="entry name" value="PAS_4"/>
</dbReference>
<dbReference type="SMART" id="SM00304">
    <property type="entry name" value="HAMP"/>
    <property type="match status" value="1"/>
</dbReference>
<protein>
    <submittedName>
        <fullName evidence="8">PAS domain-containing protein</fullName>
    </submittedName>
</protein>
<evidence type="ECO:0000259" key="6">
    <source>
        <dbReference type="PROSITE" id="PS50111"/>
    </source>
</evidence>
<dbReference type="PROSITE" id="PS50111">
    <property type="entry name" value="CHEMOTAXIS_TRANSDUC_2"/>
    <property type="match status" value="1"/>
</dbReference>
<evidence type="ECO:0000256" key="4">
    <source>
        <dbReference type="PROSITE-ProRule" id="PRU00284"/>
    </source>
</evidence>
<dbReference type="Pfam" id="PF00015">
    <property type="entry name" value="MCPsignal"/>
    <property type="match status" value="1"/>
</dbReference>
<dbReference type="EMBL" id="JABBFX010000002">
    <property type="protein sequence ID" value="NML46009.1"/>
    <property type="molecule type" value="Genomic_DNA"/>
</dbReference>
<dbReference type="InterPro" id="IPR004089">
    <property type="entry name" value="MCPsignal_dom"/>
</dbReference>
<dbReference type="Gene3D" id="1.10.287.950">
    <property type="entry name" value="Methyl-accepting chemotaxis protein"/>
    <property type="match status" value="1"/>
</dbReference>
<feature type="transmembrane region" description="Helical" evidence="5">
    <location>
        <begin position="192"/>
        <end position="212"/>
    </location>
</feature>
<feature type="transmembrane region" description="Helical" evidence="5">
    <location>
        <begin position="167"/>
        <end position="186"/>
    </location>
</feature>
<keyword evidence="9" id="KW-1185">Reference proteome</keyword>
<dbReference type="SMART" id="SM00283">
    <property type="entry name" value="MA"/>
    <property type="match status" value="1"/>
</dbReference>
<comment type="similarity">
    <text evidence="3">Belongs to the methyl-accepting chemotaxis (MCP) protein family.</text>
</comment>
<keyword evidence="5" id="KW-1133">Transmembrane helix</keyword>
<dbReference type="SUPFAM" id="SSF58104">
    <property type="entry name" value="Methyl-accepting chemotaxis protein (MCP) signaling domain"/>
    <property type="match status" value="1"/>
</dbReference>
<dbReference type="CDD" id="cd06225">
    <property type="entry name" value="HAMP"/>
    <property type="match status" value="1"/>
</dbReference>
<dbReference type="InterPro" id="IPR035965">
    <property type="entry name" value="PAS-like_dom_sf"/>
</dbReference>
<evidence type="ECO:0000256" key="1">
    <source>
        <dbReference type="ARBA" id="ARBA00004370"/>
    </source>
</evidence>
<dbReference type="GO" id="GO:0007165">
    <property type="term" value="P:signal transduction"/>
    <property type="evidence" value="ECO:0007669"/>
    <property type="project" value="UniProtKB-KW"/>
</dbReference>
<dbReference type="Pfam" id="PF00672">
    <property type="entry name" value="HAMP"/>
    <property type="match status" value="1"/>
</dbReference>
<dbReference type="PANTHER" id="PTHR43531">
    <property type="entry name" value="PROTEIN ICFG"/>
    <property type="match status" value="1"/>
</dbReference>
<evidence type="ECO:0000256" key="2">
    <source>
        <dbReference type="ARBA" id="ARBA00022481"/>
    </source>
</evidence>
<dbReference type="Pfam" id="PF08448">
    <property type="entry name" value="PAS_4"/>
    <property type="match status" value="1"/>
</dbReference>
<proteinExistence type="inferred from homology"/>
<sequence>MASDHPSLDGAHDTAVLVLYGDKKDRITYANAAYGEAVGFEPASLHGRQSSSMLHADTPSEAVADMTATLTARQPWSGIIRLRHHDGPGRWVRLNLMPLWAGARYAGSLMVHTPITAAEQRRVEPLYRRMRESTRHGLAMHQGEVLAASPWRRLGALWRAWGLNAHLWAAMLAIDVAGVATALAVLPDRTGAASLAIAGALAAATTVAGLFLSRSIVRPLREAVHFANQVAACDLSREFPAKRGDEIGRMVRSLTQLSMNMRAMVGDVRAASAHIQRDTADISAGSRTLSDHTESQASSLQETAASMEEMTTSVRESTDALQEAAQVAASAAGAAQDGGKAVGDMVATMAGITASSRRIAEINAVIDGIAFQTNILALNAAVEAARAGEHGRGFAVVAAEVRSLAQRSAEAAREVRALTQQSAREVEAGAALAAAAGESMADIVKRISRVTELVGRISGASGEQSAGIAQINQAVTGLDRMTQHNAALVEQAAQGATGLATQADNLVAAVSLFKLSQADKQQPHDRERAPAAA</sequence>
<evidence type="ECO:0000256" key="3">
    <source>
        <dbReference type="ARBA" id="ARBA00029447"/>
    </source>
</evidence>
<organism evidence="8 9">
    <name type="scientific">Ramlibacter agri</name>
    <dbReference type="NCBI Taxonomy" id="2728837"/>
    <lineage>
        <taxon>Bacteria</taxon>
        <taxon>Pseudomonadati</taxon>
        <taxon>Pseudomonadota</taxon>
        <taxon>Betaproteobacteria</taxon>
        <taxon>Burkholderiales</taxon>
        <taxon>Comamonadaceae</taxon>
        <taxon>Ramlibacter</taxon>
    </lineage>
</organism>